<dbReference type="EMBL" id="SMRS01000001">
    <property type="protein sequence ID" value="KAA0876195.1"/>
    <property type="molecule type" value="Genomic_DNA"/>
</dbReference>
<dbReference type="Gene3D" id="3.90.1280.10">
    <property type="entry name" value="HSP33 redox switch-like"/>
    <property type="match status" value="1"/>
</dbReference>
<accession>A0A5A9W7L9</accession>
<comment type="function">
    <text evidence="6">Redox regulated molecular chaperone. Protects both thermally unfolding and oxidatively damaged proteins from irreversible aggregation. Plays an important role in the bacterial defense system toward oxidative stress.</text>
</comment>
<keyword evidence="8" id="KW-1185">Reference proteome</keyword>
<dbReference type="PIRSF" id="PIRSF005261">
    <property type="entry name" value="Heat_shock_Hsp33"/>
    <property type="match status" value="1"/>
</dbReference>
<dbReference type="GO" id="GO:0042026">
    <property type="term" value="P:protein refolding"/>
    <property type="evidence" value="ECO:0007669"/>
    <property type="project" value="TreeGrafter"/>
</dbReference>
<dbReference type="HAMAP" id="MF_00117">
    <property type="entry name" value="HslO"/>
    <property type="match status" value="1"/>
</dbReference>
<reference evidence="7 8" key="1">
    <citation type="submission" date="2019-03" db="EMBL/GenBank/DDBJ databases">
        <title>Nitrincola sp. nov. isolated from an Indian soda lake.</title>
        <authorList>
            <person name="Joshi A."/>
            <person name="Thite S.V."/>
            <person name="Joseph N."/>
            <person name="Dhotre D."/>
            <person name="Moorthy M."/>
            <person name="Shouche Y.S."/>
        </authorList>
    </citation>
    <scope>NUCLEOTIDE SEQUENCE [LARGE SCALE GENOMIC DNA]</scope>
    <source>
        <strain evidence="7 8">MEB193</strain>
    </source>
</reference>
<dbReference type="RefSeq" id="WP_149389449.1">
    <property type="nucleotide sequence ID" value="NZ_SMRS01000001.1"/>
</dbReference>
<comment type="similarity">
    <text evidence="6">Belongs to the HSP33 family.</text>
</comment>
<dbReference type="InterPro" id="IPR016153">
    <property type="entry name" value="Heat_shock_Hsp33_N"/>
</dbReference>
<dbReference type="GO" id="GO:0044183">
    <property type="term" value="F:protein folding chaperone"/>
    <property type="evidence" value="ECO:0007669"/>
    <property type="project" value="TreeGrafter"/>
</dbReference>
<dbReference type="AlphaFoldDB" id="A0A5A9W7L9"/>
<keyword evidence="3 6" id="KW-1015">Disulfide bond</keyword>
<proteinExistence type="inferred from homology"/>
<dbReference type="PANTHER" id="PTHR30111:SF1">
    <property type="entry name" value="33 KDA CHAPERONIN"/>
    <property type="match status" value="1"/>
</dbReference>
<dbReference type="InterPro" id="IPR016154">
    <property type="entry name" value="Heat_shock_Hsp33_C"/>
</dbReference>
<dbReference type="NCBIfam" id="NF001033">
    <property type="entry name" value="PRK00114.1"/>
    <property type="match status" value="1"/>
</dbReference>
<evidence type="ECO:0000256" key="5">
    <source>
        <dbReference type="ARBA" id="ARBA00023284"/>
    </source>
</evidence>
<dbReference type="SUPFAM" id="SSF64397">
    <property type="entry name" value="Hsp33 domain"/>
    <property type="match status" value="1"/>
</dbReference>
<evidence type="ECO:0000256" key="4">
    <source>
        <dbReference type="ARBA" id="ARBA00023186"/>
    </source>
</evidence>
<protein>
    <recommendedName>
        <fullName evidence="6">33 kDa chaperonin</fullName>
    </recommendedName>
    <alternativeName>
        <fullName evidence="6">Heat shock protein 33 homolog</fullName>
        <shortName evidence="6">HSP33</shortName>
    </alternativeName>
</protein>
<evidence type="ECO:0000313" key="7">
    <source>
        <dbReference type="EMBL" id="KAA0876195.1"/>
    </source>
</evidence>
<dbReference type="Gene3D" id="1.10.287.480">
    <property type="entry name" value="helix hairpin bin"/>
    <property type="match status" value="1"/>
</dbReference>
<evidence type="ECO:0000313" key="8">
    <source>
        <dbReference type="Proteomes" id="UP000325302"/>
    </source>
</evidence>
<sequence>MSSPDSIQRILFDEVDVRGVVTGLGDSYQAVLQRNDYPEVIQTLLGEMLAAVTLLSSTLKFEGRLSLQAQGEGSVRLLMAECSYNAQVRAIARVDGELPDTTDFSKLLEQGRLALTLEPAQGQRYQGVVPLEESSLAGCLEAYFRQSEQLPTRLYLAADQERAAGLLLQVMPAAGTGTSDWEHITLLADTLKTDELLQLENEAMLYRLFHQEHCRLFEPSPLAFGCDCSRERCANALRVMEQEDLQQAAVEQGGAIQVSCQFCNTQYRFDPADLQALFTEGGHLGSDAALH</sequence>
<dbReference type="InterPro" id="IPR000397">
    <property type="entry name" value="Heat_shock_Hsp33"/>
</dbReference>
<organism evidence="7 8">
    <name type="scientific">Nitrincola tapanii</name>
    <dbReference type="NCBI Taxonomy" id="1708751"/>
    <lineage>
        <taxon>Bacteria</taxon>
        <taxon>Pseudomonadati</taxon>
        <taxon>Pseudomonadota</taxon>
        <taxon>Gammaproteobacteria</taxon>
        <taxon>Oceanospirillales</taxon>
        <taxon>Oceanospirillaceae</taxon>
        <taxon>Nitrincola</taxon>
    </lineage>
</organism>
<dbReference type="OrthoDB" id="9793753at2"/>
<dbReference type="Proteomes" id="UP000325302">
    <property type="component" value="Unassembled WGS sequence"/>
</dbReference>
<gene>
    <name evidence="6 7" type="primary">hslO</name>
    <name evidence="7" type="ORF">E1H14_00160</name>
</gene>
<comment type="PTM">
    <text evidence="6">Under oxidizing conditions two disulfide bonds are formed involving the reactive cysteines. Under reducing conditions zinc is bound to the reactive cysteines and the protein is inactive.</text>
</comment>
<keyword evidence="1 6" id="KW-0963">Cytoplasm</keyword>
<evidence type="ECO:0000256" key="6">
    <source>
        <dbReference type="HAMAP-Rule" id="MF_00117"/>
    </source>
</evidence>
<comment type="caution">
    <text evidence="7">The sequence shown here is derived from an EMBL/GenBank/DDBJ whole genome shotgun (WGS) entry which is preliminary data.</text>
</comment>
<dbReference type="SUPFAM" id="SSF118352">
    <property type="entry name" value="HSP33 redox switch-like"/>
    <property type="match status" value="1"/>
</dbReference>
<evidence type="ECO:0000256" key="1">
    <source>
        <dbReference type="ARBA" id="ARBA00022490"/>
    </source>
</evidence>
<evidence type="ECO:0000256" key="3">
    <source>
        <dbReference type="ARBA" id="ARBA00023157"/>
    </source>
</evidence>
<dbReference type="Gene3D" id="3.55.30.10">
    <property type="entry name" value="Hsp33 domain"/>
    <property type="match status" value="1"/>
</dbReference>
<feature type="disulfide bond" description="Redox-active" evidence="6">
    <location>
        <begin position="226"/>
        <end position="228"/>
    </location>
</feature>
<comment type="subcellular location">
    <subcellularLocation>
        <location evidence="6">Cytoplasm</location>
    </subcellularLocation>
</comment>
<keyword evidence="2 6" id="KW-0862">Zinc</keyword>
<keyword evidence="4 6" id="KW-0143">Chaperone</keyword>
<name>A0A5A9W7L9_9GAMM</name>
<dbReference type="CDD" id="cd00498">
    <property type="entry name" value="Hsp33"/>
    <property type="match status" value="1"/>
</dbReference>
<dbReference type="GO" id="GO:0005737">
    <property type="term" value="C:cytoplasm"/>
    <property type="evidence" value="ECO:0007669"/>
    <property type="project" value="UniProtKB-SubCell"/>
</dbReference>
<evidence type="ECO:0000256" key="2">
    <source>
        <dbReference type="ARBA" id="ARBA00022833"/>
    </source>
</evidence>
<dbReference type="GO" id="GO:0051082">
    <property type="term" value="F:unfolded protein binding"/>
    <property type="evidence" value="ECO:0007669"/>
    <property type="project" value="UniProtKB-UniRule"/>
</dbReference>
<dbReference type="InterPro" id="IPR023212">
    <property type="entry name" value="Hsp33_helix_hairpin_bin_dom_sf"/>
</dbReference>
<keyword evidence="5 6" id="KW-0676">Redox-active center</keyword>
<dbReference type="PANTHER" id="PTHR30111">
    <property type="entry name" value="33 KDA CHAPERONIN"/>
    <property type="match status" value="1"/>
</dbReference>
<dbReference type="Pfam" id="PF01430">
    <property type="entry name" value="HSP33"/>
    <property type="match status" value="1"/>
</dbReference>
<feature type="disulfide bond" description="Redox-active" evidence="6">
    <location>
        <begin position="260"/>
        <end position="263"/>
    </location>
</feature>